<accession>A0A9N8E4S4</accession>
<proteinExistence type="predicted"/>
<sequence>MSMPTGAPQLANDALILALEEERNHQASRKETHGLPPQFVPSQLNHDHDNNTCVSSITDAMHDAELFVDRMYPTLQDVPEEEEQEEEDSIELPMKPSGPLIGAPTTENDALILALEAERNHQARREETHGLPPKVVPSQQNHDHDNDTCVSSITDAMHEAELFVDRMYPALQDVPEEEQEEESIKLPTKSSRPKKTTMSAAYDEKTLLTSGIKVVDGKKTDAVGAVKDPILVAPLESKDAVASGSNEMEDGSDNAQGVRHPHISQLIAGMQPLPQLIRHHGSADTAQPGAFHRDGECHR</sequence>
<keyword evidence="3" id="KW-1185">Reference proteome</keyword>
<evidence type="ECO:0000256" key="1">
    <source>
        <dbReference type="SAM" id="MobiDB-lite"/>
    </source>
</evidence>
<feature type="region of interest" description="Disordered" evidence="1">
    <location>
        <begin position="175"/>
        <end position="198"/>
    </location>
</feature>
<feature type="compositionally biased region" description="Acidic residues" evidence="1">
    <location>
        <begin position="78"/>
        <end position="90"/>
    </location>
</feature>
<feature type="region of interest" description="Disordered" evidence="1">
    <location>
        <begin position="78"/>
        <end position="97"/>
    </location>
</feature>
<dbReference type="AlphaFoldDB" id="A0A9N8E4S4"/>
<evidence type="ECO:0000313" key="3">
    <source>
        <dbReference type="Proteomes" id="UP001153069"/>
    </source>
</evidence>
<name>A0A9N8E4S4_9STRA</name>
<protein>
    <submittedName>
        <fullName evidence="2">Uncharacterized protein</fullName>
    </submittedName>
</protein>
<dbReference type="EMBL" id="CAICTM010000549">
    <property type="protein sequence ID" value="CAB9512684.1"/>
    <property type="molecule type" value="Genomic_DNA"/>
</dbReference>
<gene>
    <name evidence="2" type="ORF">SEMRO_550_G164640.1</name>
</gene>
<organism evidence="2 3">
    <name type="scientific">Seminavis robusta</name>
    <dbReference type="NCBI Taxonomy" id="568900"/>
    <lineage>
        <taxon>Eukaryota</taxon>
        <taxon>Sar</taxon>
        <taxon>Stramenopiles</taxon>
        <taxon>Ochrophyta</taxon>
        <taxon>Bacillariophyta</taxon>
        <taxon>Bacillariophyceae</taxon>
        <taxon>Bacillariophycidae</taxon>
        <taxon>Naviculales</taxon>
        <taxon>Naviculaceae</taxon>
        <taxon>Seminavis</taxon>
    </lineage>
</organism>
<comment type="caution">
    <text evidence="2">The sequence shown here is derived from an EMBL/GenBank/DDBJ whole genome shotgun (WGS) entry which is preliminary data.</text>
</comment>
<reference evidence="2" key="1">
    <citation type="submission" date="2020-06" db="EMBL/GenBank/DDBJ databases">
        <authorList>
            <consortium name="Plant Systems Biology data submission"/>
        </authorList>
    </citation>
    <scope>NUCLEOTIDE SEQUENCE</scope>
    <source>
        <strain evidence="2">D6</strain>
    </source>
</reference>
<evidence type="ECO:0000313" key="2">
    <source>
        <dbReference type="EMBL" id="CAB9512684.1"/>
    </source>
</evidence>
<dbReference type="Proteomes" id="UP001153069">
    <property type="component" value="Unassembled WGS sequence"/>
</dbReference>